<organism evidence="1 2">
    <name type="scientific">Paracoccus alkanivorans</name>
    <dbReference type="NCBI Taxonomy" id="2116655"/>
    <lineage>
        <taxon>Bacteria</taxon>
        <taxon>Pseudomonadati</taxon>
        <taxon>Pseudomonadota</taxon>
        <taxon>Alphaproteobacteria</taxon>
        <taxon>Rhodobacterales</taxon>
        <taxon>Paracoccaceae</taxon>
        <taxon>Paracoccus</taxon>
    </lineage>
</organism>
<proteinExistence type="predicted"/>
<dbReference type="Proteomes" id="UP000273516">
    <property type="component" value="Unassembled WGS sequence"/>
</dbReference>
<protein>
    <submittedName>
        <fullName evidence="1">Uncharacterized protein</fullName>
    </submittedName>
</protein>
<dbReference type="EMBL" id="QOKZ01000006">
    <property type="protein sequence ID" value="RMC33748.1"/>
    <property type="molecule type" value="Genomic_DNA"/>
</dbReference>
<dbReference type="AlphaFoldDB" id="A0A3M0M7H0"/>
<gene>
    <name evidence="1" type="ORF">C9E81_15710</name>
</gene>
<accession>A0A3M0M7H0</accession>
<evidence type="ECO:0000313" key="1">
    <source>
        <dbReference type="EMBL" id="RMC33748.1"/>
    </source>
</evidence>
<keyword evidence="2" id="KW-1185">Reference proteome</keyword>
<sequence length="110" mass="12534">MMHHRPIDHIPEPAVGERRMWCAVLGAVIEDYRKEYAAAVRRQKKGELKGPTPEMIIADVRRYFASRDAREVCLNAGFDELQVEMVLKRVLGVDAETMPVAGRWNGGRRS</sequence>
<evidence type="ECO:0000313" key="2">
    <source>
        <dbReference type="Proteomes" id="UP000273516"/>
    </source>
</evidence>
<reference evidence="1 2" key="1">
    <citation type="submission" date="2018-07" db="EMBL/GenBank/DDBJ databases">
        <authorList>
            <person name="Zhang Y."/>
            <person name="Wang L."/>
            <person name="Ma S."/>
        </authorList>
    </citation>
    <scope>NUCLEOTIDE SEQUENCE [LARGE SCALE GENOMIC DNA]</scope>
    <source>
        <strain evidence="1 2">4-2</strain>
    </source>
</reference>
<name>A0A3M0M7H0_9RHOB</name>
<comment type="caution">
    <text evidence="1">The sequence shown here is derived from an EMBL/GenBank/DDBJ whole genome shotgun (WGS) entry which is preliminary data.</text>
</comment>